<evidence type="ECO:0008006" key="10">
    <source>
        <dbReference type="Google" id="ProtNLM"/>
    </source>
</evidence>
<keyword evidence="2" id="KW-0217">Developmental protein</keyword>
<evidence type="ECO:0000256" key="7">
    <source>
        <dbReference type="SAM" id="MobiDB-lite"/>
    </source>
</evidence>
<evidence type="ECO:0000256" key="5">
    <source>
        <dbReference type="ARBA" id="ARBA00023089"/>
    </source>
</evidence>
<evidence type="ECO:0000256" key="3">
    <source>
        <dbReference type="ARBA" id="ARBA00022782"/>
    </source>
</evidence>
<protein>
    <recommendedName>
        <fullName evidence="10">Protein FLX-like 1</fullName>
    </recommendedName>
</protein>
<proteinExistence type="inferred from homology"/>
<dbReference type="PANTHER" id="PTHR33405">
    <property type="entry name" value="PROTEIN FLX-LIKE 2"/>
    <property type="match status" value="1"/>
</dbReference>
<comment type="similarity">
    <text evidence="1">Belongs to the FLX family.</text>
</comment>
<dbReference type="PANTHER" id="PTHR33405:SF7">
    <property type="entry name" value="PROTEIN FLX-LIKE 1"/>
    <property type="match status" value="1"/>
</dbReference>
<evidence type="ECO:0000256" key="6">
    <source>
        <dbReference type="SAM" id="Coils"/>
    </source>
</evidence>
<accession>A0A4Y7I851</accession>
<evidence type="ECO:0000256" key="4">
    <source>
        <dbReference type="ARBA" id="ARBA00023054"/>
    </source>
</evidence>
<feature type="region of interest" description="Disordered" evidence="7">
    <location>
        <begin position="1"/>
        <end position="20"/>
    </location>
</feature>
<dbReference type="EMBL" id="CM010715">
    <property type="protein sequence ID" value="RZC43811.1"/>
    <property type="molecule type" value="Genomic_DNA"/>
</dbReference>
<keyword evidence="3" id="KW-0221">Differentiation</keyword>
<keyword evidence="4 6" id="KW-0175">Coiled coil</keyword>
<keyword evidence="5" id="KW-0287">Flowering</keyword>
<keyword evidence="9" id="KW-1185">Reference proteome</keyword>
<evidence type="ECO:0000313" key="8">
    <source>
        <dbReference type="EMBL" id="RZC43811.1"/>
    </source>
</evidence>
<name>A0A4Y7I851_PAPSO</name>
<dbReference type="AlphaFoldDB" id="A0A4Y7I851"/>
<dbReference type="Gramene" id="RZC43811">
    <property type="protein sequence ID" value="RZC43811"/>
    <property type="gene ID" value="C5167_036758"/>
</dbReference>
<dbReference type="GO" id="GO:0009908">
    <property type="term" value="P:flower development"/>
    <property type="evidence" value="ECO:0007669"/>
    <property type="project" value="UniProtKB-KW"/>
</dbReference>
<reference evidence="8 9" key="1">
    <citation type="journal article" date="2018" name="Science">
        <title>The opium poppy genome and morphinan production.</title>
        <authorList>
            <person name="Guo L."/>
            <person name="Winzer T."/>
            <person name="Yang X."/>
            <person name="Li Y."/>
            <person name="Ning Z."/>
            <person name="He Z."/>
            <person name="Teodor R."/>
            <person name="Lu Y."/>
            <person name="Bowser T.A."/>
            <person name="Graham I.A."/>
            <person name="Ye K."/>
        </authorList>
    </citation>
    <scope>NUCLEOTIDE SEQUENCE [LARGE SCALE GENOMIC DNA]</scope>
    <source>
        <strain evidence="9">cv. HN1</strain>
        <tissue evidence="8">Leaves</tissue>
    </source>
</reference>
<dbReference type="GO" id="GO:0030154">
    <property type="term" value="P:cell differentiation"/>
    <property type="evidence" value="ECO:0007669"/>
    <property type="project" value="UniProtKB-KW"/>
</dbReference>
<evidence type="ECO:0000256" key="1">
    <source>
        <dbReference type="ARBA" id="ARBA00005405"/>
    </source>
</evidence>
<evidence type="ECO:0000313" key="9">
    <source>
        <dbReference type="Proteomes" id="UP000316621"/>
    </source>
</evidence>
<dbReference type="STRING" id="3469.A0A4Y7I851"/>
<organism evidence="8 9">
    <name type="scientific">Papaver somniferum</name>
    <name type="common">Opium poppy</name>
    <dbReference type="NCBI Taxonomy" id="3469"/>
    <lineage>
        <taxon>Eukaryota</taxon>
        <taxon>Viridiplantae</taxon>
        <taxon>Streptophyta</taxon>
        <taxon>Embryophyta</taxon>
        <taxon>Tracheophyta</taxon>
        <taxon>Spermatophyta</taxon>
        <taxon>Magnoliopsida</taxon>
        <taxon>Ranunculales</taxon>
        <taxon>Papaveraceae</taxon>
        <taxon>Papaveroideae</taxon>
        <taxon>Papaver</taxon>
    </lineage>
</organism>
<dbReference type="InterPro" id="IPR040353">
    <property type="entry name" value="FLX/FLX-like"/>
</dbReference>
<dbReference type="OMA" id="NPYPGIY"/>
<feature type="coiled-coil region" evidence="6">
    <location>
        <begin position="140"/>
        <end position="240"/>
    </location>
</feature>
<dbReference type="OrthoDB" id="1928946at2759"/>
<dbReference type="Proteomes" id="UP000316621">
    <property type="component" value="Chromosome 1"/>
</dbReference>
<sequence length="318" mass="35363">MSGRNRHHPVHESPQYGRERMPHPALLEEMRDAQFGRGPPPPRSLIPHPAVIEERLAVQHQEIQGLLVDNQRLAATHVALKQELAAAQYELQRMSHVAGSMHSEKDIQLRELYDKSIRMEADLHAFEAMRGELLQVHSDVQKLSASKQELTGQVQALTQDLNRANSEKQQIPALKAEIENMKQELQRARSANELDKKEHAQNFEHGQAMEKNLITMAREVEKLRAEMANAEKRARASAAVGNAGLQNSGAEVLQQYPHSSAGYNATYGNQDTGYAANPYPATYGMNPVQGGADGNVHYGPGPGAWGAYDMQQRAHGRR</sequence>
<gene>
    <name evidence="8" type="ORF">C5167_036758</name>
</gene>
<evidence type="ECO:0000256" key="2">
    <source>
        <dbReference type="ARBA" id="ARBA00022473"/>
    </source>
</evidence>